<keyword evidence="1" id="KW-0175">Coiled coil</keyword>
<feature type="compositionally biased region" description="Low complexity" evidence="2">
    <location>
        <begin position="425"/>
        <end position="441"/>
    </location>
</feature>
<dbReference type="KEGG" id="tet:TTHERM_00079880"/>
<keyword evidence="4" id="KW-1185">Reference proteome</keyword>
<reference evidence="4" key="1">
    <citation type="journal article" date="2006" name="PLoS Biol.">
        <title>Macronuclear genome sequence of the ciliate Tetrahymena thermophila, a model eukaryote.</title>
        <authorList>
            <person name="Eisen J.A."/>
            <person name="Coyne R.S."/>
            <person name="Wu M."/>
            <person name="Wu D."/>
            <person name="Thiagarajan M."/>
            <person name="Wortman J.R."/>
            <person name="Badger J.H."/>
            <person name="Ren Q."/>
            <person name="Amedeo P."/>
            <person name="Jones K.M."/>
            <person name="Tallon L.J."/>
            <person name="Delcher A.L."/>
            <person name="Salzberg S.L."/>
            <person name="Silva J.C."/>
            <person name="Haas B.J."/>
            <person name="Majoros W.H."/>
            <person name="Farzad M."/>
            <person name="Carlton J.M."/>
            <person name="Smith R.K. Jr."/>
            <person name="Garg J."/>
            <person name="Pearlman R.E."/>
            <person name="Karrer K.M."/>
            <person name="Sun L."/>
            <person name="Manning G."/>
            <person name="Elde N.C."/>
            <person name="Turkewitz A.P."/>
            <person name="Asai D.J."/>
            <person name="Wilkes D.E."/>
            <person name="Wang Y."/>
            <person name="Cai H."/>
            <person name="Collins K."/>
            <person name="Stewart B.A."/>
            <person name="Lee S.R."/>
            <person name="Wilamowska K."/>
            <person name="Weinberg Z."/>
            <person name="Ruzzo W.L."/>
            <person name="Wloga D."/>
            <person name="Gaertig J."/>
            <person name="Frankel J."/>
            <person name="Tsao C.-C."/>
            <person name="Gorovsky M.A."/>
            <person name="Keeling P.J."/>
            <person name="Waller R.F."/>
            <person name="Patron N.J."/>
            <person name="Cherry J.M."/>
            <person name="Stover N.A."/>
            <person name="Krieger C.J."/>
            <person name="del Toro C."/>
            <person name="Ryder H.F."/>
            <person name="Williamson S.C."/>
            <person name="Barbeau R.A."/>
            <person name="Hamilton E.P."/>
            <person name="Orias E."/>
        </authorList>
    </citation>
    <scope>NUCLEOTIDE SEQUENCE [LARGE SCALE GENOMIC DNA]</scope>
    <source>
        <strain evidence="4">SB210</strain>
    </source>
</reference>
<feature type="region of interest" description="Disordered" evidence="2">
    <location>
        <begin position="552"/>
        <end position="571"/>
    </location>
</feature>
<feature type="coiled-coil region" evidence="1">
    <location>
        <begin position="1442"/>
        <end position="1540"/>
    </location>
</feature>
<feature type="region of interest" description="Disordered" evidence="2">
    <location>
        <begin position="927"/>
        <end position="952"/>
    </location>
</feature>
<dbReference type="GeneID" id="7824604"/>
<feature type="region of interest" description="Disordered" evidence="2">
    <location>
        <begin position="793"/>
        <end position="812"/>
    </location>
</feature>
<dbReference type="InParanoid" id="Q23FM7"/>
<accession>Q23FM7</accession>
<feature type="compositionally biased region" description="Polar residues" evidence="2">
    <location>
        <begin position="186"/>
        <end position="221"/>
    </location>
</feature>
<feature type="region of interest" description="Disordered" evidence="2">
    <location>
        <begin position="186"/>
        <end position="227"/>
    </location>
</feature>
<evidence type="ECO:0000313" key="4">
    <source>
        <dbReference type="Proteomes" id="UP000009168"/>
    </source>
</evidence>
<dbReference type="RefSeq" id="XP_001015828.2">
    <property type="nucleotide sequence ID" value="XM_001015828.2"/>
</dbReference>
<organism evidence="3 4">
    <name type="scientific">Tetrahymena thermophila (strain SB210)</name>
    <dbReference type="NCBI Taxonomy" id="312017"/>
    <lineage>
        <taxon>Eukaryota</taxon>
        <taxon>Sar</taxon>
        <taxon>Alveolata</taxon>
        <taxon>Ciliophora</taxon>
        <taxon>Intramacronucleata</taxon>
        <taxon>Oligohymenophorea</taxon>
        <taxon>Hymenostomatida</taxon>
        <taxon>Tetrahymenina</taxon>
        <taxon>Tetrahymenidae</taxon>
        <taxon>Tetrahymena</taxon>
    </lineage>
</organism>
<feature type="compositionally biased region" description="Low complexity" evidence="2">
    <location>
        <begin position="284"/>
        <end position="294"/>
    </location>
</feature>
<feature type="compositionally biased region" description="Polar residues" evidence="2">
    <location>
        <begin position="451"/>
        <end position="471"/>
    </location>
</feature>
<dbReference type="Proteomes" id="UP000009168">
    <property type="component" value="Unassembled WGS sequence"/>
</dbReference>
<protein>
    <submittedName>
        <fullName evidence="3">Uncharacterized protein</fullName>
    </submittedName>
</protein>
<feature type="region of interest" description="Disordered" evidence="2">
    <location>
        <begin position="266"/>
        <end position="296"/>
    </location>
</feature>
<feature type="region of interest" description="Disordered" evidence="2">
    <location>
        <begin position="1387"/>
        <end position="1421"/>
    </location>
</feature>
<dbReference type="EMBL" id="GG662704">
    <property type="protein sequence ID" value="EAR95583.2"/>
    <property type="molecule type" value="Genomic_DNA"/>
</dbReference>
<proteinExistence type="predicted"/>
<feature type="region of interest" description="Disordered" evidence="2">
    <location>
        <begin position="509"/>
        <end position="536"/>
    </location>
</feature>
<feature type="compositionally biased region" description="Polar residues" evidence="2">
    <location>
        <begin position="372"/>
        <end position="424"/>
    </location>
</feature>
<evidence type="ECO:0000256" key="1">
    <source>
        <dbReference type="SAM" id="Coils"/>
    </source>
</evidence>
<feature type="compositionally biased region" description="Acidic residues" evidence="2">
    <location>
        <begin position="527"/>
        <end position="536"/>
    </location>
</feature>
<feature type="region of interest" description="Disordered" evidence="2">
    <location>
        <begin position="44"/>
        <end position="67"/>
    </location>
</feature>
<dbReference type="HOGENOM" id="CLU_243104_0_0_1"/>
<feature type="compositionally biased region" description="Low complexity" evidence="2">
    <location>
        <begin position="1387"/>
        <end position="1408"/>
    </location>
</feature>
<feature type="coiled-coil region" evidence="1">
    <location>
        <begin position="1593"/>
        <end position="1634"/>
    </location>
</feature>
<feature type="compositionally biased region" description="Polar residues" evidence="2">
    <location>
        <begin position="938"/>
        <end position="952"/>
    </location>
</feature>
<feature type="coiled-coil region" evidence="1">
    <location>
        <begin position="612"/>
        <end position="639"/>
    </location>
</feature>
<sequence>MKQKLGRPPLIQIEFNEGIKQSNLDNNQQQNQFSTIVNQQGLKEGNQVNSPTPNFTSPSNKQHQQQMPQGSYYFSQFHQHLAPQSNPNQQEIYYNDKNAQSMQFSNQIQPFSQYSSGQQQIYQNQNQNESNKQELVFKKNMQNEINDSSVYQSSQSPYQSEIQNQYNDYLIEQKYQQYVSGQSNDSILKKNQSNGFDTQSSQQTNSNRDISPQIKGNQSKYKGSEVTDNRIKSIANVNKSLVRNSSSSNIVIQPQRIQVDMSEFMLKKPPQPPSNRTPSGREQNSQNNINNNMNEGLSLLNLTPKSQYLKISSSSKSPSHKKTKSLMDFIKNGISNSTKNLNRPLKENKSAMNQKEKLNQSNQNNSQKNISEGRNYSSNSRKQNLKNAQENTTSQNLKVSNFYSQTNRSGASTTNQTVSPLTSPNTLNQQKQNNQSSHNIQASQEKKNNKKITNQRTQSTSNLHQNNQQIKFSPPSKKDTITQNGEINQNGILFKNSTKAISIKQKVLSDSKKQKSSKSSRFATEADNADLNDYDDENLSEQVEINKVLKSNEQSPKKNLDLQNKTNQQNDIPENSLIYRQMMITQSQIGKEHPTPSQIKYLQSNQKKKYFEQQSENVADEEKKDIENAQKILNQVQKDNLVISQQSSNKKSSNAYGTDSLWQDNIEDSFQNYQNYHSIQKIPVSLGFNGFKQVRESQSLKSGLTQQINSQNTLNSTKNNNSNYQTNFANNANNQTLHSTIENEYSTIQKVQGNFFSNSTNANQTANPILQLNAQTVEPQLPQILLEQQENIKRSKKNESLQTSSEKHLRENYPFFLENSDSKEQGRDQNDNLQNQFEGMINSNEQKSSNVSLIPITNINPQYTENYLIQGNSNRILQQLQNMGAGKQNYFRKEQSGINEQNQQNLNQKKDSQLDYDQSVMVFQSSQDTLKKEKLEQQDQGSTGLKKLNNQKSNNEISELSFEAKNIDNSLKNLSSIETNTINSLQMQNNCFNLISSTPNNNLSSSYMYNQGGLQTPKQSQNKFSVMKIIDNTSIPISKQIIKQDAVVISKTSSSINASPQSNQRSNKHQISPTSNAKLNKIIEQRSLSQEKGLTSKSLGNFAPQQFINKQIYVQDNSQFNQNLINQSIVSTPYQNYSNNNLSSMNTLERHKVINQNLNNQNQNICYESYQLPNYQQTSVGTDRQALNLMTTPKQYNNSQALHFLTSDCSSYRVDPLYQQQINQYALQKSSEFKQIPETTTDLQRMQTDQSLFESYQYLPQSLNQLHSTKNQDVRSSFPYLSIQSQNKNTNQTQQIGNHNYQHQFFHPIDIQLEQKENNQSFQNYNNSSEFLRQQQIANYQKQQDNSGYYCGNQQDNYEKQVNEIDYGGKQLESQYLMQRLNQISKQQQQQLQSKQQQNLKSKQNLSKHSNNQTIDQSKIERSFITTTEELGAELQENKISTNRLKQHVQCLENRIRKLVNEDENLERKLQLITQRKEDMSQIKMKNKEDNLRLQNLKYRQQEQIKEMKRKISQGRIQSKERLEQSKMQLQMQKRHIANQVKEVNQSNKSLLDETRNQEALRNSFIISSIKNLERKLVEDKTNRATQALQQSKISQMNKIEQEQEQQEELKMKIQQLEQIEQQLIDNLEQKYEQNKSFLYV</sequence>
<feature type="region of interest" description="Disordered" evidence="2">
    <location>
        <begin position="1055"/>
        <end position="1078"/>
    </location>
</feature>
<gene>
    <name evidence="3" type="ORF">TTHERM_00079880</name>
</gene>
<evidence type="ECO:0000313" key="3">
    <source>
        <dbReference type="EMBL" id="EAR95583.2"/>
    </source>
</evidence>
<feature type="compositionally biased region" description="Basic and acidic residues" evidence="2">
    <location>
        <begin position="793"/>
        <end position="811"/>
    </location>
</feature>
<feature type="compositionally biased region" description="Polar residues" evidence="2">
    <location>
        <begin position="561"/>
        <end position="571"/>
    </location>
</feature>
<name>Q23FM7_TETTS</name>
<feature type="compositionally biased region" description="Low complexity" evidence="2">
    <location>
        <begin position="359"/>
        <end position="370"/>
    </location>
</feature>
<feature type="region of interest" description="Disordered" evidence="2">
    <location>
        <begin position="356"/>
        <end position="483"/>
    </location>
</feature>
<evidence type="ECO:0000256" key="2">
    <source>
        <dbReference type="SAM" id="MobiDB-lite"/>
    </source>
</evidence>